<dbReference type="Gene3D" id="1.10.3720.10">
    <property type="entry name" value="MetI-like"/>
    <property type="match status" value="1"/>
</dbReference>
<dbReference type="InterPro" id="IPR035906">
    <property type="entry name" value="MetI-like_sf"/>
</dbReference>
<feature type="transmembrane region" description="Helical" evidence="7">
    <location>
        <begin position="234"/>
        <end position="255"/>
    </location>
</feature>
<comment type="similarity">
    <text evidence="7">Belongs to the binding-protein-dependent transport system permease family.</text>
</comment>
<evidence type="ECO:0000256" key="5">
    <source>
        <dbReference type="ARBA" id="ARBA00022989"/>
    </source>
</evidence>
<organism evidence="10 11">
    <name type="scientific">Leifsonia stereocauli</name>
    <dbReference type="NCBI Taxonomy" id="3134136"/>
    <lineage>
        <taxon>Bacteria</taxon>
        <taxon>Bacillati</taxon>
        <taxon>Actinomycetota</taxon>
        <taxon>Actinomycetes</taxon>
        <taxon>Micrococcales</taxon>
        <taxon>Microbacteriaceae</taxon>
        <taxon>Leifsonia</taxon>
    </lineage>
</organism>
<evidence type="ECO:0000256" key="8">
    <source>
        <dbReference type="SAM" id="MobiDB-lite"/>
    </source>
</evidence>
<feature type="transmembrane region" description="Helical" evidence="7">
    <location>
        <begin position="69"/>
        <end position="92"/>
    </location>
</feature>
<evidence type="ECO:0000256" key="3">
    <source>
        <dbReference type="ARBA" id="ARBA00022475"/>
    </source>
</evidence>
<evidence type="ECO:0000256" key="2">
    <source>
        <dbReference type="ARBA" id="ARBA00022448"/>
    </source>
</evidence>
<feature type="transmembrane region" description="Helical" evidence="7">
    <location>
        <begin position="104"/>
        <end position="127"/>
    </location>
</feature>
<dbReference type="CDD" id="cd06261">
    <property type="entry name" value="TM_PBP2"/>
    <property type="match status" value="1"/>
</dbReference>
<evidence type="ECO:0000313" key="10">
    <source>
        <dbReference type="EMBL" id="MEN1947067.1"/>
    </source>
</evidence>
<comment type="caution">
    <text evidence="10">The sequence shown here is derived from an EMBL/GenBank/DDBJ whole genome shotgun (WGS) entry which is preliminary data.</text>
</comment>
<accession>A0ABU9W4Z5</accession>
<keyword evidence="5 7" id="KW-1133">Transmembrane helix</keyword>
<feature type="transmembrane region" description="Helical" evidence="7">
    <location>
        <begin position="193"/>
        <end position="214"/>
    </location>
</feature>
<dbReference type="Pfam" id="PF00528">
    <property type="entry name" value="BPD_transp_1"/>
    <property type="match status" value="1"/>
</dbReference>
<dbReference type="EMBL" id="JBCLVG010000002">
    <property type="protein sequence ID" value="MEN1947067.1"/>
    <property type="molecule type" value="Genomic_DNA"/>
</dbReference>
<feature type="transmembrane region" description="Helical" evidence="7">
    <location>
        <begin position="133"/>
        <end position="151"/>
    </location>
</feature>
<evidence type="ECO:0000259" key="9">
    <source>
        <dbReference type="PROSITE" id="PS50928"/>
    </source>
</evidence>
<keyword evidence="4 7" id="KW-0812">Transmembrane</keyword>
<keyword evidence="6 7" id="KW-0472">Membrane</keyword>
<dbReference type="SUPFAM" id="SSF161098">
    <property type="entry name" value="MetI-like"/>
    <property type="match status" value="1"/>
</dbReference>
<dbReference type="PANTHER" id="PTHR30183:SF2">
    <property type="entry name" value="IRON UTILIZATION PROTEIN"/>
    <property type="match status" value="1"/>
</dbReference>
<evidence type="ECO:0000256" key="6">
    <source>
        <dbReference type="ARBA" id="ARBA00023136"/>
    </source>
</evidence>
<dbReference type="RefSeq" id="WP_342113949.1">
    <property type="nucleotide sequence ID" value="NZ_JBCAUN010000002.1"/>
</dbReference>
<feature type="region of interest" description="Disordered" evidence="8">
    <location>
        <begin position="263"/>
        <end position="294"/>
    </location>
</feature>
<keyword evidence="3" id="KW-1003">Cell membrane</keyword>
<feature type="domain" description="ABC transmembrane type-1" evidence="9">
    <location>
        <begin position="65"/>
        <end position="252"/>
    </location>
</feature>
<dbReference type="InterPro" id="IPR000515">
    <property type="entry name" value="MetI-like"/>
</dbReference>
<sequence>MSAALGPGRATRSVIGIVIGGLFAIPIIAMIEFTLRDGDGHSFAHWLGLLDPANAPRYAPIWLGLGNSLVLAVVSIGIVLLLLAPTMILITLRFPNLRRAFEFVVLLPISIPAIVLVVGLAPIYLVIGRTFGTGIWSLAFAYGITVLPYAYRAIQGSIDATDVRTLAEAARSLGAGWGSVLTRVLAPNLRPGLLAASLISVAVVLGEFTIASLLGRQNLQTALVVVSKQDTYAAIIVSLLALLFAFVLLVVIRLAGRRTSAGRKTASASQTARPARVGRPARTAPDSSRKGTLA</sequence>
<keyword evidence="2 7" id="KW-0813">Transport</keyword>
<proteinExistence type="inferred from homology"/>
<comment type="subcellular location">
    <subcellularLocation>
        <location evidence="1 7">Cell membrane</location>
        <topology evidence="1 7">Multi-pass membrane protein</topology>
    </subcellularLocation>
</comment>
<evidence type="ECO:0000256" key="4">
    <source>
        <dbReference type="ARBA" id="ARBA00022692"/>
    </source>
</evidence>
<reference evidence="10 11" key="1">
    <citation type="submission" date="2024-03" db="EMBL/GenBank/DDBJ databases">
        <title>YIM 134122 draft genome.</title>
        <authorList>
            <person name="Zuo S."/>
            <person name="Xiong L."/>
        </authorList>
    </citation>
    <scope>NUCLEOTIDE SEQUENCE [LARGE SCALE GENOMIC DNA]</scope>
    <source>
        <strain evidence="10 11">YIM 134122</strain>
    </source>
</reference>
<evidence type="ECO:0000256" key="7">
    <source>
        <dbReference type="RuleBase" id="RU363032"/>
    </source>
</evidence>
<evidence type="ECO:0000256" key="1">
    <source>
        <dbReference type="ARBA" id="ARBA00004651"/>
    </source>
</evidence>
<protein>
    <submittedName>
        <fullName evidence="10">ABC transporter permease subunit</fullName>
    </submittedName>
</protein>
<dbReference type="Proteomes" id="UP001425155">
    <property type="component" value="Unassembled WGS sequence"/>
</dbReference>
<dbReference type="PROSITE" id="PS50928">
    <property type="entry name" value="ABC_TM1"/>
    <property type="match status" value="1"/>
</dbReference>
<keyword evidence="11" id="KW-1185">Reference proteome</keyword>
<evidence type="ECO:0000313" key="11">
    <source>
        <dbReference type="Proteomes" id="UP001425155"/>
    </source>
</evidence>
<dbReference type="PANTHER" id="PTHR30183">
    <property type="entry name" value="MOLYBDENUM TRANSPORT SYSTEM PERMEASE PROTEIN MODB"/>
    <property type="match status" value="1"/>
</dbReference>
<name>A0ABU9W4Z5_9MICO</name>
<gene>
    <name evidence="10" type="ORF">WJX64_10950</name>
</gene>
<feature type="transmembrane region" description="Helical" evidence="7">
    <location>
        <begin position="12"/>
        <end position="31"/>
    </location>
</feature>